<feature type="compositionally biased region" description="Polar residues" evidence="1">
    <location>
        <begin position="413"/>
        <end position="433"/>
    </location>
</feature>
<reference evidence="2 3" key="1">
    <citation type="journal article" date="2018" name="Mol. Ecol.">
        <title>The obligate alkalophilic soda-lake fungus Sodiomyces alkalinus has shifted to a protein diet.</title>
        <authorList>
            <person name="Grum-Grzhimaylo A.A."/>
            <person name="Falkoski D.L."/>
            <person name="van den Heuvel J."/>
            <person name="Valero-Jimenez C.A."/>
            <person name="Min B."/>
            <person name="Choi I.G."/>
            <person name="Lipzen A."/>
            <person name="Daum C.G."/>
            <person name="Aanen D.K."/>
            <person name="Tsang A."/>
            <person name="Henrissat B."/>
            <person name="Bilanenko E.N."/>
            <person name="de Vries R.P."/>
            <person name="van Kan J.A.L."/>
            <person name="Grigoriev I.V."/>
            <person name="Debets A.J.M."/>
        </authorList>
    </citation>
    <scope>NUCLEOTIDE SEQUENCE [LARGE SCALE GENOMIC DNA]</scope>
    <source>
        <strain evidence="2 3">F11</strain>
    </source>
</reference>
<feature type="compositionally biased region" description="Pro residues" evidence="1">
    <location>
        <begin position="82"/>
        <end position="91"/>
    </location>
</feature>
<feature type="region of interest" description="Disordered" evidence="1">
    <location>
        <begin position="716"/>
        <end position="772"/>
    </location>
</feature>
<feature type="region of interest" description="Disordered" evidence="1">
    <location>
        <begin position="657"/>
        <end position="700"/>
    </location>
</feature>
<dbReference type="AlphaFoldDB" id="A0A3N2PKF9"/>
<evidence type="ECO:0000313" key="3">
    <source>
        <dbReference type="Proteomes" id="UP000272025"/>
    </source>
</evidence>
<protein>
    <submittedName>
        <fullName evidence="2">Uncharacterized protein</fullName>
    </submittedName>
</protein>
<feature type="compositionally biased region" description="Basic and acidic residues" evidence="1">
    <location>
        <begin position="403"/>
        <end position="412"/>
    </location>
</feature>
<keyword evidence="3" id="KW-1185">Reference proteome</keyword>
<dbReference type="STRING" id="1314773.A0A3N2PKF9"/>
<evidence type="ECO:0000313" key="2">
    <source>
        <dbReference type="EMBL" id="ROT34884.1"/>
    </source>
</evidence>
<accession>A0A3N2PKF9</accession>
<dbReference type="OrthoDB" id="5367052at2759"/>
<feature type="compositionally biased region" description="Basic and acidic residues" evidence="1">
    <location>
        <begin position="344"/>
        <end position="363"/>
    </location>
</feature>
<feature type="compositionally biased region" description="Basic and acidic residues" evidence="1">
    <location>
        <begin position="827"/>
        <end position="838"/>
    </location>
</feature>
<evidence type="ECO:0000256" key="1">
    <source>
        <dbReference type="SAM" id="MobiDB-lite"/>
    </source>
</evidence>
<sequence length="1217" mass="133039">MNHPREPPRLRQGLNPLVTSSLGGHYHPHGVPLSAVSLTSSNLFALQTPVNSAIQPYNPQEWVGSPVVSADRSHPFPDSQVSPPPPPPYSPPWNQQRPGSCNFDSPSGANTSTPRMPTTNIHRPSPEPVAQTSFPPPPGTTGRGSSRERRFGLSFRRHHHQDQSNPPEFVPPVPSAPRPPPPPQIQIPLAQPIPQRTGSNSSQGPPGARRAVSTGAIETPTSARSRSASQIRWEPGMPVPPPPPGPPPASSRSQSVQDVSRSSEPIVSPPTRRPPPSNGSALGPVPPTPADWDPQDNQDVTPGRARPVNLTIDTANAASAAQAIEPDSSVELMSAAPLSRTGALRHDKTIVQRRAESRTREASTSDDPSAHPIQLADIVVPNATTLSRRRTINKSTPRSAGRTVHDTPRTGEGESSNRGSRNLTPKPQGSAQHPNHEMTTPPFSPHPQKAVAMTDTASSSVVPKALPTPPAQSRSNSASQQLRDALTPDDALPLSSTISRQLVVSQTTDQFCQGTIERFQAFAMKEAAAATDVDRVRLFADFIVNESRIRRERYASAIGAMGSEIFDLTRDLFRPMSSRRASGVFHGESEYTPRSSEPSRSHRGSMNSLYRDSGGPSSSSAPPSAGIPSSPGKPLTTNNGNWSSNYMPSLSPILSLSVSGNGDGSSRGRPSSRWWETDSTGNGNNGLERSKRESKYMGMPKEAREALQWAESPIQEEAYTASSERDSSSSYPAEKTGWHDPEPLLTPQPSRTSAQSFASSSAPSTPNPAHLDVSRLITLPPPYPRHYPAVNNNHPELAAMRTTVRQISDLTEVEATKERFQQTSRKKRDEATKAATERRAALRKNLQQEINSGNMSFEEASAIDQDSSAAEKETVKELERTDFELFQSQVVAPLNDLLTGRIAKATALFDDFSNRLFDDDVEGGGTAAAAAAADMPQEEGDDRPELLEKLRLLKWMFECRESLHRAIFDLLSDRNDRYRDVVVTPYRLANNVEKVHSAEAFFKQDASRRRAAFAAEVLDRTKAFRDVTERTVVRGVEVQLSAFWDIAPPLRRLLDKIPTDLARTTGFGVKVPAQEYQENPSYRQHPLQYLFSLLLHAEKSSYQFIESQTNLLCLLHEVKEAEAHASASLVRHQVGDDDEIEPTAEQAAEREARAEALRREEEKRLTEDLKEKVRVVEDQWQSALGEAIKQVKQAVGAWLLQTGGWDESLEEGGVGSV</sequence>
<feature type="region of interest" description="Disordered" evidence="1">
    <location>
        <begin position="1132"/>
        <end position="1151"/>
    </location>
</feature>
<feature type="compositionally biased region" description="Pro residues" evidence="1">
    <location>
        <begin position="168"/>
        <end position="185"/>
    </location>
</feature>
<feature type="compositionally biased region" description="Pro residues" evidence="1">
    <location>
        <begin position="237"/>
        <end position="249"/>
    </location>
</feature>
<proteinExistence type="predicted"/>
<feature type="compositionally biased region" description="Pro residues" evidence="1">
    <location>
        <begin position="267"/>
        <end position="277"/>
    </location>
</feature>
<dbReference type="EMBL" id="ML119062">
    <property type="protein sequence ID" value="ROT34884.1"/>
    <property type="molecule type" value="Genomic_DNA"/>
</dbReference>
<dbReference type="RefSeq" id="XP_028462690.1">
    <property type="nucleotide sequence ID" value="XM_028608479.1"/>
</dbReference>
<feature type="region of interest" description="Disordered" evidence="1">
    <location>
        <begin position="65"/>
        <end position="309"/>
    </location>
</feature>
<feature type="compositionally biased region" description="Low complexity" evidence="1">
    <location>
        <begin position="186"/>
        <end position="195"/>
    </location>
</feature>
<feature type="compositionally biased region" description="Low complexity" evidence="1">
    <location>
        <begin position="250"/>
        <end position="263"/>
    </location>
</feature>
<feature type="region of interest" description="Disordered" evidence="1">
    <location>
        <begin position="584"/>
        <end position="643"/>
    </location>
</feature>
<feature type="compositionally biased region" description="Polar residues" evidence="1">
    <location>
        <begin position="219"/>
        <end position="230"/>
    </location>
</feature>
<feature type="compositionally biased region" description="Basic and acidic residues" evidence="1">
    <location>
        <begin position="688"/>
        <end position="700"/>
    </location>
</feature>
<feature type="region of interest" description="Disordered" evidence="1">
    <location>
        <begin position="340"/>
        <end position="492"/>
    </location>
</feature>
<feature type="compositionally biased region" description="Polar residues" evidence="1">
    <location>
        <begin position="471"/>
        <end position="482"/>
    </location>
</feature>
<feature type="compositionally biased region" description="Polar residues" evidence="1">
    <location>
        <begin position="677"/>
        <end position="687"/>
    </location>
</feature>
<feature type="compositionally biased region" description="Low complexity" evidence="1">
    <location>
        <begin position="749"/>
        <end position="769"/>
    </location>
</feature>
<organism evidence="2 3">
    <name type="scientific">Sodiomyces alkalinus (strain CBS 110278 / VKM F-3762 / F11)</name>
    <name type="common">Alkaliphilic filamentous fungus</name>
    <dbReference type="NCBI Taxonomy" id="1314773"/>
    <lineage>
        <taxon>Eukaryota</taxon>
        <taxon>Fungi</taxon>
        <taxon>Dikarya</taxon>
        <taxon>Ascomycota</taxon>
        <taxon>Pezizomycotina</taxon>
        <taxon>Sordariomycetes</taxon>
        <taxon>Hypocreomycetidae</taxon>
        <taxon>Glomerellales</taxon>
        <taxon>Plectosphaerellaceae</taxon>
        <taxon>Sodiomyces</taxon>
    </lineage>
</organism>
<dbReference type="GeneID" id="39576957"/>
<dbReference type="Proteomes" id="UP000272025">
    <property type="component" value="Unassembled WGS sequence"/>
</dbReference>
<feature type="region of interest" description="Disordered" evidence="1">
    <location>
        <begin position="815"/>
        <end position="838"/>
    </location>
</feature>
<feature type="compositionally biased region" description="Polar residues" evidence="1">
    <location>
        <begin position="592"/>
        <end position="610"/>
    </location>
</feature>
<feature type="compositionally biased region" description="Low complexity" evidence="1">
    <location>
        <begin position="613"/>
        <end position="632"/>
    </location>
</feature>
<feature type="region of interest" description="Disordered" evidence="1">
    <location>
        <begin position="1"/>
        <end position="21"/>
    </location>
</feature>
<feature type="compositionally biased region" description="Polar residues" evidence="1">
    <location>
        <begin position="102"/>
        <end position="122"/>
    </location>
</feature>
<name>A0A3N2PKF9_SODAK</name>
<gene>
    <name evidence="2" type="ORF">SODALDRAFT_284655</name>
</gene>